<evidence type="ECO:0000256" key="6">
    <source>
        <dbReference type="ARBA" id="ARBA00023237"/>
    </source>
</evidence>
<dbReference type="SUPFAM" id="SSF49452">
    <property type="entry name" value="Starch-binding domain-like"/>
    <property type="match status" value="1"/>
</dbReference>
<dbReference type="EMBL" id="SDMK01000002">
    <property type="protein sequence ID" value="RXS95098.1"/>
    <property type="molecule type" value="Genomic_DNA"/>
</dbReference>
<dbReference type="GO" id="GO:0009279">
    <property type="term" value="C:cell outer membrane"/>
    <property type="evidence" value="ECO:0007669"/>
    <property type="project" value="UniProtKB-SubCell"/>
</dbReference>
<keyword evidence="10" id="KW-1185">Reference proteome</keyword>
<dbReference type="OrthoDB" id="97893at2"/>
<keyword evidence="2" id="KW-0813">Transport</keyword>
<dbReference type="Pfam" id="PF25183">
    <property type="entry name" value="OMP_b-brl_4"/>
    <property type="match status" value="1"/>
</dbReference>
<dbReference type="InterPro" id="IPR057601">
    <property type="entry name" value="Oar-like_b-barrel"/>
</dbReference>
<feature type="signal peptide" evidence="7">
    <location>
        <begin position="1"/>
        <end position="27"/>
    </location>
</feature>
<accession>A0A4Q1SDV9</accession>
<proteinExistence type="predicted"/>
<evidence type="ECO:0000256" key="5">
    <source>
        <dbReference type="ARBA" id="ARBA00023136"/>
    </source>
</evidence>
<keyword evidence="9" id="KW-0675">Receptor</keyword>
<keyword evidence="4" id="KW-0812">Transmembrane</keyword>
<evidence type="ECO:0000259" key="8">
    <source>
        <dbReference type="Pfam" id="PF25183"/>
    </source>
</evidence>
<dbReference type="InterPro" id="IPR039426">
    <property type="entry name" value="TonB-dep_rcpt-like"/>
</dbReference>
<feature type="chain" id="PRO_5020417060" evidence="7">
    <location>
        <begin position="28"/>
        <end position="1163"/>
    </location>
</feature>
<keyword evidence="3" id="KW-1134">Transmembrane beta strand</keyword>
<keyword evidence="5" id="KW-0472">Membrane</keyword>
<dbReference type="GO" id="GO:0030246">
    <property type="term" value="F:carbohydrate binding"/>
    <property type="evidence" value="ECO:0007669"/>
    <property type="project" value="InterPro"/>
</dbReference>
<gene>
    <name evidence="9" type="ORF">ESZ00_10795</name>
</gene>
<evidence type="ECO:0000313" key="10">
    <source>
        <dbReference type="Proteomes" id="UP000290253"/>
    </source>
</evidence>
<evidence type="ECO:0000256" key="4">
    <source>
        <dbReference type="ARBA" id="ARBA00022692"/>
    </source>
</evidence>
<evidence type="ECO:0000256" key="7">
    <source>
        <dbReference type="SAM" id="SignalP"/>
    </source>
</evidence>
<dbReference type="Pfam" id="PF13620">
    <property type="entry name" value="CarboxypepD_reg"/>
    <property type="match status" value="1"/>
</dbReference>
<feature type="domain" description="TonB-dependent transporter Oar-like beta-barrel" evidence="8">
    <location>
        <begin position="268"/>
        <end position="1154"/>
    </location>
</feature>
<comment type="caution">
    <text evidence="9">The sequence shown here is derived from an EMBL/GenBank/DDBJ whole genome shotgun (WGS) entry which is preliminary data.</text>
</comment>
<evidence type="ECO:0000313" key="9">
    <source>
        <dbReference type="EMBL" id="RXS95098.1"/>
    </source>
</evidence>
<dbReference type="SUPFAM" id="SSF56935">
    <property type="entry name" value="Porins"/>
    <property type="match status" value="1"/>
</dbReference>
<comment type="subcellular location">
    <subcellularLocation>
        <location evidence="1">Cell outer membrane</location>
        <topology evidence="1">Multi-pass membrane protein</topology>
    </subcellularLocation>
</comment>
<evidence type="ECO:0000256" key="2">
    <source>
        <dbReference type="ARBA" id="ARBA00022448"/>
    </source>
</evidence>
<dbReference type="AlphaFoldDB" id="A0A4Q1SDV9"/>
<keyword evidence="7" id="KW-0732">Signal</keyword>
<dbReference type="GO" id="GO:0015344">
    <property type="term" value="F:siderophore uptake transmembrane transporter activity"/>
    <property type="evidence" value="ECO:0007669"/>
    <property type="project" value="TreeGrafter"/>
</dbReference>
<reference evidence="9 10" key="1">
    <citation type="journal article" date="2016" name="Int. J. Syst. Evol. Microbiol.">
        <title>Acidipila dinghuensis sp. nov., an acidobacterium isolated from forest soil.</title>
        <authorList>
            <person name="Jiang Y.W."/>
            <person name="Wang J."/>
            <person name="Chen M.H."/>
            <person name="Lv Y.Y."/>
            <person name="Qiu L.H."/>
        </authorList>
    </citation>
    <scope>NUCLEOTIDE SEQUENCE [LARGE SCALE GENOMIC DNA]</scope>
    <source>
        <strain evidence="9 10">DHOF10</strain>
    </source>
</reference>
<dbReference type="GO" id="GO:0044718">
    <property type="term" value="P:siderophore transmembrane transport"/>
    <property type="evidence" value="ECO:0007669"/>
    <property type="project" value="TreeGrafter"/>
</dbReference>
<organism evidence="9 10">
    <name type="scientific">Silvibacterium dinghuense</name>
    <dbReference type="NCBI Taxonomy" id="1560006"/>
    <lineage>
        <taxon>Bacteria</taxon>
        <taxon>Pseudomonadati</taxon>
        <taxon>Acidobacteriota</taxon>
        <taxon>Terriglobia</taxon>
        <taxon>Terriglobales</taxon>
        <taxon>Acidobacteriaceae</taxon>
        <taxon>Silvibacterium</taxon>
    </lineage>
</organism>
<dbReference type="PANTHER" id="PTHR30069">
    <property type="entry name" value="TONB-DEPENDENT OUTER MEMBRANE RECEPTOR"/>
    <property type="match status" value="1"/>
</dbReference>
<dbReference type="InterPro" id="IPR036942">
    <property type="entry name" value="Beta-barrel_TonB_sf"/>
</dbReference>
<dbReference type="Proteomes" id="UP000290253">
    <property type="component" value="Unassembled WGS sequence"/>
</dbReference>
<dbReference type="Gene3D" id="2.60.40.1120">
    <property type="entry name" value="Carboxypeptidase-like, regulatory domain"/>
    <property type="match status" value="1"/>
</dbReference>
<dbReference type="PANTHER" id="PTHR30069:SF46">
    <property type="entry name" value="OAR PROTEIN"/>
    <property type="match status" value="1"/>
</dbReference>
<evidence type="ECO:0000256" key="3">
    <source>
        <dbReference type="ARBA" id="ARBA00022452"/>
    </source>
</evidence>
<sequence length="1163" mass="124739">MHNRTHILLQSALLVLLFSLGASLAHAQFRTAIQGTVTDPQGAVIPGAQLTLVDKQTNRTTKTTSSASGVYNFNALPASTFTLKVEAKGFESKVIDDLSLIPEQTNSLNVGMTLGTSSTSITVNGNQADALDTETASVNTTVTSNQIQHMPSFGRDVTQLVQLAAGALSDGSQAAGGGSYSLPGSNMGGSGASDGIFKTENGPQIVANGGQAETNSVLIDGISASSVTWGGSTVVTPTEDSVDSVKITSNSYDAELGRFSGAQIQITSKGGSNQVHGSLFFKADRPGMNAYQSWNGPSSDQAGTAAERGLNRDDSRFNQFGGSISGPFWKNRLFGFFAYETLRNDTNVTAQNWYETSAYRNSARSGSNAASYLGYSGEAVAGTLIGGTCSQLGLSEGSQCATVSGGVDVGSPLTTALGTHDPTWGGNNSTPGVGNGLDGVPDLAYYTTNDPTSSVASQYYGRLDADISQADRLSFMIYWVPLNTVDYSGPVRSANLWHHDQINNAFTLLWNHTFSPTLLNEARVNAAGWRWNELTSNSNAPWGLAESVFDVPSSKIFPSATPEYFGTPGPSVYDQWTYGYQDILTKVAGRHTIKMGGSLTRLYYLNEAVYNARPTYNFDSIWDFLNDAPYSETGYFSATSGSPTASRQDNRQNLWAGFVQDDWKILPTLTLNLGLRYSYFGPYYDKDENLRSVDLGAGDALVTGLSVRKGGNLYEAQKANFGPQLGFAWSPNYFGQKVVVRGGFGMNYNQNEMAITANGNGNPGNTVNVNFCCSTASDPTGGSSSSILYQLPSSLTGSFYSFPSNSAAITSYNSNGLPSNTSTYLSVTGFDAKVKTIQIYHYSLDTQTDMGHQWIASIGYQGSTGHHLLLQQDMNVIAVADAYALNPNLTTVDYYGNKGNSSYNALLTSLKHDFAHGFQAEAQYTWSKSMDNGSQPYYEDPYPYHERYSWGRSDYNVANAFKLFGMWQPTFFHNHGIAHTIADGWALSGIFNMHSGFPWTPVYSVDNQFYYGSGQTTVRPASYLSGARHSTSNSAFKAAPGSAESNFPLGGSSYFTEPAVATGNTGTYGTEYGLPGNPGVARNSFDGPGYKAVDATLSKAFPFPNKVLGERANFEVRVDAFNVFNNLNLNVADISTTVTSSSFGQAQGALASRKLDIQARFSF</sequence>
<dbReference type="RefSeq" id="WP_129208266.1">
    <property type="nucleotide sequence ID" value="NZ_BMGU01000003.1"/>
</dbReference>
<name>A0A4Q1SDV9_9BACT</name>
<dbReference type="InterPro" id="IPR013784">
    <property type="entry name" value="Carb-bd-like_fold"/>
</dbReference>
<dbReference type="Gene3D" id="2.40.170.20">
    <property type="entry name" value="TonB-dependent receptor, beta-barrel domain"/>
    <property type="match status" value="1"/>
</dbReference>
<evidence type="ECO:0000256" key="1">
    <source>
        <dbReference type="ARBA" id="ARBA00004571"/>
    </source>
</evidence>
<protein>
    <submittedName>
        <fullName evidence="9">TonB-dependent receptor</fullName>
    </submittedName>
</protein>
<keyword evidence="6" id="KW-0998">Cell outer membrane</keyword>